<keyword evidence="3" id="KW-1185">Reference proteome</keyword>
<name>A0ABV0R4Y5_9TELE</name>
<proteinExistence type="predicted"/>
<evidence type="ECO:0000313" key="2">
    <source>
        <dbReference type="EMBL" id="MEQ2202716.1"/>
    </source>
</evidence>
<sequence length="102" mass="11327">MALILCLTSGSHINHNAGLQELLCGSTDHGSSCRQRGGRNHRWPCGTSSQESPQQEGRCQAPDKQHEKQHSHQSQRQHPFCCTGTQLYVLSVCPDHIYTAEC</sequence>
<organism evidence="2 3">
    <name type="scientific">Xenoophorus captivus</name>
    <dbReference type="NCBI Taxonomy" id="1517983"/>
    <lineage>
        <taxon>Eukaryota</taxon>
        <taxon>Metazoa</taxon>
        <taxon>Chordata</taxon>
        <taxon>Craniata</taxon>
        <taxon>Vertebrata</taxon>
        <taxon>Euteleostomi</taxon>
        <taxon>Actinopterygii</taxon>
        <taxon>Neopterygii</taxon>
        <taxon>Teleostei</taxon>
        <taxon>Neoteleostei</taxon>
        <taxon>Acanthomorphata</taxon>
        <taxon>Ovalentaria</taxon>
        <taxon>Atherinomorphae</taxon>
        <taxon>Cyprinodontiformes</taxon>
        <taxon>Goodeidae</taxon>
        <taxon>Xenoophorus</taxon>
    </lineage>
</organism>
<protein>
    <submittedName>
        <fullName evidence="2">Uncharacterized protein</fullName>
    </submittedName>
</protein>
<feature type="region of interest" description="Disordered" evidence="1">
    <location>
        <begin position="28"/>
        <end position="77"/>
    </location>
</feature>
<dbReference type="EMBL" id="JAHRIN010033888">
    <property type="protein sequence ID" value="MEQ2202716.1"/>
    <property type="molecule type" value="Genomic_DNA"/>
</dbReference>
<accession>A0ABV0R4Y5</accession>
<reference evidence="2 3" key="1">
    <citation type="submission" date="2021-06" db="EMBL/GenBank/DDBJ databases">
        <authorList>
            <person name="Palmer J.M."/>
        </authorList>
    </citation>
    <scope>NUCLEOTIDE SEQUENCE [LARGE SCALE GENOMIC DNA]</scope>
    <source>
        <strain evidence="2 3">XC_2019</strain>
        <tissue evidence="2">Muscle</tissue>
    </source>
</reference>
<dbReference type="Proteomes" id="UP001434883">
    <property type="component" value="Unassembled WGS sequence"/>
</dbReference>
<gene>
    <name evidence="2" type="ORF">XENOCAPTIV_013407</name>
</gene>
<evidence type="ECO:0000313" key="3">
    <source>
        <dbReference type="Proteomes" id="UP001434883"/>
    </source>
</evidence>
<feature type="compositionally biased region" description="Polar residues" evidence="1">
    <location>
        <begin position="46"/>
        <end position="57"/>
    </location>
</feature>
<comment type="caution">
    <text evidence="2">The sequence shown here is derived from an EMBL/GenBank/DDBJ whole genome shotgun (WGS) entry which is preliminary data.</text>
</comment>
<evidence type="ECO:0000256" key="1">
    <source>
        <dbReference type="SAM" id="MobiDB-lite"/>
    </source>
</evidence>
<feature type="compositionally biased region" description="Basic and acidic residues" evidence="1">
    <location>
        <begin position="61"/>
        <end position="70"/>
    </location>
</feature>